<dbReference type="InterPro" id="IPR050570">
    <property type="entry name" value="Cell_wall_metabolism_enzyme"/>
</dbReference>
<dbReference type="Pfam" id="PF01551">
    <property type="entry name" value="Peptidase_M23"/>
    <property type="match status" value="1"/>
</dbReference>
<name>A0A928V1C0_9SPHI</name>
<gene>
    <name evidence="3" type="ORF">C4F49_14280</name>
</gene>
<dbReference type="SUPFAM" id="SSF51261">
    <property type="entry name" value="Duplicated hybrid motif"/>
    <property type="match status" value="1"/>
</dbReference>
<keyword evidence="1" id="KW-0732">Signal</keyword>
<dbReference type="PANTHER" id="PTHR21666">
    <property type="entry name" value="PEPTIDASE-RELATED"/>
    <property type="match status" value="1"/>
</dbReference>
<dbReference type="EMBL" id="PRDK01000008">
    <property type="protein sequence ID" value="MBE8714849.1"/>
    <property type="molecule type" value="Genomic_DNA"/>
</dbReference>
<evidence type="ECO:0000313" key="3">
    <source>
        <dbReference type="EMBL" id="MBE8714849.1"/>
    </source>
</evidence>
<dbReference type="PANTHER" id="PTHR21666:SF289">
    <property type="entry name" value="L-ALA--D-GLU ENDOPEPTIDASE"/>
    <property type="match status" value="1"/>
</dbReference>
<dbReference type="AlphaFoldDB" id="A0A928V1C0"/>
<evidence type="ECO:0000313" key="4">
    <source>
        <dbReference type="Proteomes" id="UP000616201"/>
    </source>
</evidence>
<dbReference type="RefSeq" id="WP_196936708.1">
    <property type="nucleotide sequence ID" value="NZ_MU158698.1"/>
</dbReference>
<evidence type="ECO:0000256" key="1">
    <source>
        <dbReference type="ARBA" id="ARBA00022729"/>
    </source>
</evidence>
<dbReference type="Gene3D" id="2.70.70.10">
    <property type="entry name" value="Glucose Permease (Domain IIA)"/>
    <property type="match status" value="1"/>
</dbReference>
<accession>A0A928V1C0</accession>
<dbReference type="CDD" id="cd12797">
    <property type="entry name" value="M23_peptidase"/>
    <property type="match status" value="1"/>
</dbReference>
<dbReference type="InterPro" id="IPR011055">
    <property type="entry name" value="Dup_hybrid_motif"/>
</dbReference>
<dbReference type="Proteomes" id="UP000616201">
    <property type="component" value="Unassembled WGS sequence"/>
</dbReference>
<protein>
    <submittedName>
        <fullName evidence="3">M23 family peptidase</fullName>
    </submittedName>
</protein>
<dbReference type="GO" id="GO:0004222">
    <property type="term" value="F:metalloendopeptidase activity"/>
    <property type="evidence" value="ECO:0007669"/>
    <property type="project" value="TreeGrafter"/>
</dbReference>
<reference evidence="3" key="1">
    <citation type="submission" date="2018-02" db="EMBL/GenBank/DDBJ databases">
        <authorList>
            <person name="Vasarhelyi B.M."/>
            <person name="Deshmukh S."/>
            <person name="Balint B."/>
            <person name="Kukolya J."/>
        </authorList>
    </citation>
    <scope>NUCLEOTIDE SEQUENCE</scope>
    <source>
        <strain evidence="3">KB22</strain>
    </source>
</reference>
<dbReference type="InterPro" id="IPR016047">
    <property type="entry name" value="M23ase_b-sheet_dom"/>
</dbReference>
<comment type="caution">
    <text evidence="3">The sequence shown here is derived from an EMBL/GenBank/DDBJ whole genome shotgun (WGS) entry which is preliminary data.</text>
</comment>
<feature type="domain" description="M23ase beta-sheet core" evidence="2">
    <location>
        <begin position="83"/>
        <end position="175"/>
    </location>
</feature>
<proteinExistence type="predicted"/>
<organism evidence="3 4">
    <name type="scientific">Sphingobacterium hungaricum</name>
    <dbReference type="NCBI Taxonomy" id="2082723"/>
    <lineage>
        <taxon>Bacteria</taxon>
        <taxon>Pseudomonadati</taxon>
        <taxon>Bacteroidota</taxon>
        <taxon>Sphingobacteriia</taxon>
        <taxon>Sphingobacteriales</taxon>
        <taxon>Sphingobacteriaceae</taxon>
        <taxon>Sphingobacterium</taxon>
    </lineage>
</organism>
<keyword evidence="4" id="KW-1185">Reference proteome</keyword>
<sequence length="188" mass="21112">MEIHFFKFFLLLLPFSIHAQVKQISLYPATRWIKTPEINLPLPVLTEPAAKETEIVIHMPLSDYSITSGFGWRRHPVTGKADFHKGVDLTAKDKIVRNMMDGKVIWAGYHKNLGNYVRIDHGTIQSVYGHLSVIIVNVNQAINSGHPIGITGSTGRATGEHLHFAVMSNGVYINPWKYLQGLINKSNK</sequence>
<evidence type="ECO:0000259" key="2">
    <source>
        <dbReference type="Pfam" id="PF01551"/>
    </source>
</evidence>